<comment type="caution">
    <text evidence="4">The sequence shown here is derived from an EMBL/GenBank/DDBJ whole genome shotgun (WGS) entry which is preliminary data.</text>
</comment>
<name>A0ABN8F6H4_9BACT</name>
<gene>
    <name evidence="4" type="ORF">LEM8419_03419</name>
</gene>
<accession>A0ABN8F6H4</accession>
<feature type="region of interest" description="Disordered" evidence="1">
    <location>
        <begin position="144"/>
        <end position="194"/>
    </location>
</feature>
<evidence type="ECO:0000313" key="4">
    <source>
        <dbReference type="EMBL" id="CAH1002545.1"/>
    </source>
</evidence>
<evidence type="ECO:0000256" key="2">
    <source>
        <dbReference type="SAM" id="Phobius"/>
    </source>
</evidence>
<dbReference type="Pfam" id="PF12508">
    <property type="entry name" value="Transposon_TraM"/>
    <property type="match status" value="1"/>
</dbReference>
<dbReference type="Proteomes" id="UP000837803">
    <property type="component" value="Unassembled WGS sequence"/>
</dbReference>
<keyword evidence="2" id="KW-1133">Transmembrane helix</keyword>
<keyword evidence="2" id="KW-0472">Membrane</keyword>
<sequence length="486" mass="52554">MIDTTIDTADPAEFERKKKFFTFLPLFVLPILILLFWALDGGKGNAAELGDGGGGATNGPVSQVKTDLPGAIVEREESKRGVYEREAKERERRRYDMARDPYADQLQETDSPGAIASGIDAWEQRFNARTGNLQRELDSFDEAVAGGTTSPAPPVASSDRQRSSNRNQPAATSSSRRRRSAAPTNLAAEEEDEQVRQIEEAIAKLNGGDAFAASYGTAFAPSGAMPGMDAVGNAPDGGIPMTAQDSAAYKQVEALDRIMERAHQLQYPELAREEIRKRSEKNARHLYPVADAPTAAGEIEIFGATPRRDTVAPPVAQRQVGFFTDNAGDQSDNFTQLTVRAQVHNSAIVMDGSTVKMRLLEDVYVAGQRIPANTFVYGQCGLRGDRLSVVVSTINFRSNVYDVGLNVYDLDGQEGLAVPGSVERQIAKREAAASARRLGGTSIGAGSLTEQLAAQGTQTIKEITSRKISVIKVELKAGHRVILRNQ</sequence>
<keyword evidence="2" id="KW-0812">Transmembrane</keyword>
<feature type="transmembrane region" description="Helical" evidence="2">
    <location>
        <begin position="20"/>
        <end position="39"/>
    </location>
</feature>
<evidence type="ECO:0000256" key="1">
    <source>
        <dbReference type="SAM" id="MobiDB-lite"/>
    </source>
</evidence>
<protein>
    <recommendedName>
        <fullName evidence="3">Conjugative transposon TraM C-terminal domain-containing protein</fullName>
    </recommendedName>
</protein>
<organism evidence="4 5">
    <name type="scientific">Neolewinella maritima</name>
    <dbReference type="NCBI Taxonomy" id="1383882"/>
    <lineage>
        <taxon>Bacteria</taxon>
        <taxon>Pseudomonadati</taxon>
        <taxon>Bacteroidota</taxon>
        <taxon>Saprospiria</taxon>
        <taxon>Saprospirales</taxon>
        <taxon>Lewinellaceae</taxon>
        <taxon>Neolewinella</taxon>
    </lineage>
</organism>
<feature type="domain" description="Conjugative transposon TraM C-terminal" evidence="3">
    <location>
        <begin position="339"/>
        <end position="484"/>
    </location>
</feature>
<feature type="compositionally biased region" description="Basic and acidic residues" evidence="1">
    <location>
        <begin position="77"/>
        <end position="102"/>
    </location>
</feature>
<proteinExistence type="predicted"/>
<dbReference type="EMBL" id="CAKLPZ010000006">
    <property type="protein sequence ID" value="CAH1002545.1"/>
    <property type="molecule type" value="Genomic_DNA"/>
</dbReference>
<feature type="compositionally biased region" description="Low complexity" evidence="1">
    <location>
        <begin position="164"/>
        <end position="174"/>
    </location>
</feature>
<evidence type="ECO:0000259" key="3">
    <source>
        <dbReference type="Pfam" id="PF12508"/>
    </source>
</evidence>
<reference evidence="4" key="1">
    <citation type="submission" date="2021-12" db="EMBL/GenBank/DDBJ databases">
        <authorList>
            <person name="Rodrigo-Torres L."/>
            <person name="Arahal R. D."/>
            <person name="Lucena T."/>
        </authorList>
    </citation>
    <scope>NUCLEOTIDE SEQUENCE</scope>
    <source>
        <strain evidence="4">CECT 8419</strain>
    </source>
</reference>
<evidence type="ECO:0000313" key="5">
    <source>
        <dbReference type="Proteomes" id="UP000837803"/>
    </source>
</evidence>
<keyword evidence="5" id="KW-1185">Reference proteome</keyword>
<dbReference type="RefSeq" id="WP_238752374.1">
    <property type="nucleotide sequence ID" value="NZ_CAKLPZ010000006.1"/>
</dbReference>
<feature type="region of interest" description="Disordered" evidence="1">
    <location>
        <begin position="77"/>
        <end position="113"/>
    </location>
</feature>
<dbReference type="InterPro" id="IPR055407">
    <property type="entry name" value="TraM_C"/>
</dbReference>